<organism evidence="2 3">
    <name type="scientific">Bacillus luti</name>
    <dbReference type="NCBI Taxonomy" id="2026191"/>
    <lineage>
        <taxon>Bacteria</taxon>
        <taxon>Bacillati</taxon>
        <taxon>Bacillota</taxon>
        <taxon>Bacilli</taxon>
        <taxon>Bacillales</taxon>
        <taxon>Bacillaceae</taxon>
        <taxon>Bacillus</taxon>
        <taxon>Bacillus cereus group</taxon>
    </lineage>
</organism>
<keyword evidence="1" id="KW-0175">Coiled coil</keyword>
<dbReference type="Pfam" id="PF19776">
    <property type="entry name" value="DUF6262"/>
    <property type="match status" value="1"/>
</dbReference>
<comment type="caution">
    <text evidence="2">The sequence shown here is derived from an EMBL/GenBank/DDBJ whole genome shotgun (WGS) entry which is preliminary data.</text>
</comment>
<protein>
    <submittedName>
        <fullName evidence="2">Transposase</fullName>
    </submittedName>
</protein>
<evidence type="ECO:0000313" key="2">
    <source>
        <dbReference type="EMBL" id="KAB2439819.1"/>
    </source>
</evidence>
<feature type="coiled-coil region" evidence="1">
    <location>
        <begin position="85"/>
        <end position="119"/>
    </location>
</feature>
<dbReference type="EMBL" id="WBPG01000031">
    <property type="protein sequence ID" value="KAB2439819.1"/>
    <property type="molecule type" value="Genomic_DNA"/>
</dbReference>
<name>A0A7V7V2F7_9BACI</name>
<evidence type="ECO:0000313" key="3">
    <source>
        <dbReference type="Proteomes" id="UP000470409"/>
    </source>
</evidence>
<evidence type="ECO:0000256" key="1">
    <source>
        <dbReference type="SAM" id="Coils"/>
    </source>
</evidence>
<dbReference type="InterPro" id="IPR046229">
    <property type="entry name" value="TnpC-like"/>
</dbReference>
<gene>
    <name evidence="2" type="ORF">F8163_27760</name>
</gene>
<reference evidence="2 3" key="1">
    <citation type="submission" date="2019-10" db="EMBL/GenBank/DDBJ databases">
        <title>Bacillus from the desert of Cuatro Cinegas, Coahuila.</title>
        <authorList>
            <person name="Olmedo-Alvarez G."/>
            <person name="Saldana S."/>
            <person name="Barcelo D."/>
        </authorList>
    </citation>
    <scope>NUCLEOTIDE SEQUENCE [LARGE SCALE GENOMIC DNA]</scope>
    <source>
        <strain evidence="2 3">CH155b_5T</strain>
    </source>
</reference>
<dbReference type="Proteomes" id="UP000470409">
    <property type="component" value="Unassembled WGS sequence"/>
</dbReference>
<proteinExistence type="predicted"/>
<accession>A0A7V7V2F7</accession>
<sequence length="124" mass="14686">MNHKRSTEAIVVMAKKKSEETVQKVEQAIKQLIKKNARINFNTVSIESGVSKSYLYNHPAFRERIEMLRKQQVESPKSIKRQMSDESKDAKIQILRDRIKELESENKRLKDENRRIQGKLYEQI</sequence>
<dbReference type="AlphaFoldDB" id="A0A7V7V2F7"/>
<dbReference type="RefSeq" id="WP_151628251.1">
    <property type="nucleotide sequence ID" value="NZ_WBPG01000031.1"/>
</dbReference>